<comment type="caution">
    <text evidence="2">The sequence shown here is derived from an EMBL/GenBank/DDBJ whole genome shotgun (WGS) entry which is preliminary data.</text>
</comment>
<evidence type="ECO:0000256" key="1">
    <source>
        <dbReference type="SAM" id="MobiDB-lite"/>
    </source>
</evidence>
<feature type="region of interest" description="Disordered" evidence="1">
    <location>
        <begin position="222"/>
        <end position="248"/>
    </location>
</feature>
<reference evidence="2 3" key="1">
    <citation type="submission" date="2016-03" db="EMBL/GenBank/DDBJ databases">
        <title>Choanephora cucurbitarum.</title>
        <authorList>
            <person name="Min B."/>
            <person name="Park H."/>
            <person name="Park J.-H."/>
            <person name="Shin H.-D."/>
            <person name="Choi I.-G."/>
        </authorList>
    </citation>
    <scope>NUCLEOTIDE SEQUENCE [LARGE SCALE GENOMIC DNA]</scope>
    <source>
        <strain evidence="2 3">KUS-F28377</strain>
    </source>
</reference>
<dbReference type="Proteomes" id="UP000093000">
    <property type="component" value="Unassembled WGS sequence"/>
</dbReference>
<dbReference type="AlphaFoldDB" id="A0A1C7LMG3"/>
<accession>A0A1C7LMG3</accession>
<protein>
    <submittedName>
        <fullName evidence="2">Uncharacterized protein</fullName>
    </submittedName>
</protein>
<gene>
    <name evidence="2" type="ORF">A0J61_11925</name>
</gene>
<evidence type="ECO:0000313" key="3">
    <source>
        <dbReference type="Proteomes" id="UP000093000"/>
    </source>
</evidence>
<dbReference type="InParanoid" id="A0A1C7LMG3"/>
<keyword evidence="3" id="KW-1185">Reference proteome</keyword>
<dbReference type="EMBL" id="LUGH01002702">
    <property type="protein sequence ID" value="OBZ65985.1"/>
    <property type="molecule type" value="Genomic_DNA"/>
</dbReference>
<sequence>MIEYYVARFDQLEELNLAQFIAHYEYSKIGLKSNRTRAIDDDEDSIEDSIDDGSVLGSDVEEVLSEELKWLRLKDELGFVKKRKAPKVLRYHSQSVNTYPDMYFYLLVMLYLPWRNEENEIGNADCAAKFEENSNIIMQNRAKFSKIYDDSIAEFIAEAEQLAAQAREIEGAAVTDDEQALQEEANPFEASGGRIDGMGNHDTTDPIQDYKIFVSSDETRLGSNEFDSERQVAEEENEVEEAATAFAE</sequence>
<proteinExistence type="predicted"/>
<dbReference type="STRING" id="101091.A0A1C7LMG3"/>
<name>A0A1C7LMG3_9FUNG</name>
<dbReference type="OrthoDB" id="2288958at2759"/>
<organism evidence="2 3">
    <name type="scientific">Choanephora cucurbitarum</name>
    <dbReference type="NCBI Taxonomy" id="101091"/>
    <lineage>
        <taxon>Eukaryota</taxon>
        <taxon>Fungi</taxon>
        <taxon>Fungi incertae sedis</taxon>
        <taxon>Mucoromycota</taxon>
        <taxon>Mucoromycotina</taxon>
        <taxon>Mucoromycetes</taxon>
        <taxon>Mucorales</taxon>
        <taxon>Mucorineae</taxon>
        <taxon>Choanephoraceae</taxon>
        <taxon>Choanephoroideae</taxon>
        <taxon>Choanephora</taxon>
    </lineage>
</organism>
<evidence type="ECO:0000313" key="2">
    <source>
        <dbReference type="EMBL" id="OBZ65985.1"/>
    </source>
</evidence>